<dbReference type="EMBL" id="UGVL01000001">
    <property type="protein sequence ID" value="SUE33576.1"/>
    <property type="molecule type" value="Genomic_DNA"/>
</dbReference>
<dbReference type="STRING" id="880526.GCA_000427365_00661"/>
<dbReference type="InterPro" id="IPR055377">
    <property type="entry name" value="GH3_M"/>
</dbReference>
<evidence type="ECO:0000313" key="3">
    <source>
        <dbReference type="EMBL" id="SUE33576.1"/>
    </source>
</evidence>
<proteinExistence type="predicted"/>
<dbReference type="InterPro" id="IPR055378">
    <property type="entry name" value="GH3_C"/>
</dbReference>
<protein>
    <submittedName>
        <fullName evidence="3">GH3 auxin-responsive promoter</fullName>
    </submittedName>
</protein>
<dbReference type="GO" id="GO:0016881">
    <property type="term" value="F:acid-amino acid ligase activity"/>
    <property type="evidence" value="ECO:0007669"/>
    <property type="project" value="TreeGrafter"/>
</dbReference>
<keyword evidence="4" id="KW-1185">Reference proteome</keyword>
<evidence type="ECO:0000313" key="4">
    <source>
        <dbReference type="Proteomes" id="UP000255233"/>
    </source>
</evidence>
<sequence length="503" mass="57321">MSVTNSIISAFYSKRLRAIDRFRRQPWDVQFEQFRLLVSYGAGTEYFRRYGFGEFGSVEEFQQRIPVVGYDELQHEIERVRAGEENILWPGKVRWFAKSSGTTGDRSKYIPITRESLEQCHFRGGRDVMAVFAYQNPDSKAFDGKALTLGGSHRLDTMGAGAQSGDLSAILIRNAPRWVGMVREPSMEIALIPDFEQKVEAICRRCSRQRITSFAGVPSWNLVLMNRMLEYAGADNLLEVWPDLSLFIHGGVSFAPYREQYKRLIPSSRMKYMETYNASEGFFALQDNLSTPDMLLMLDYGIFYEFLPLKDLHEPARAVTLADVEMGVNYAMIISTNGGLWRYMIGDTVEFTSLSPYKIRITGRTKSYINAFGEEIIIDNAERAVAAASAATGARVRDYTAAPVFMEGRSKGGHEWFVEFETPPSDVMLFAEVLDKTLQEVNSDYAAKRFKNTTLMAPQLVVARQGAFYRWMQEREKLGGQNKVPRLANDRRYLDELLKINTL</sequence>
<evidence type="ECO:0000259" key="2">
    <source>
        <dbReference type="Pfam" id="PF23572"/>
    </source>
</evidence>
<evidence type="ECO:0000259" key="1">
    <source>
        <dbReference type="Pfam" id="PF23571"/>
    </source>
</evidence>
<gene>
    <name evidence="3" type="ORF">NCTC11190_00785</name>
</gene>
<reference evidence="3 4" key="1">
    <citation type="submission" date="2018-06" db="EMBL/GenBank/DDBJ databases">
        <authorList>
            <consortium name="Pathogen Informatics"/>
            <person name="Doyle S."/>
        </authorList>
    </citation>
    <scope>NUCLEOTIDE SEQUENCE [LARGE SCALE GENOMIC DNA]</scope>
    <source>
        <strain evidence="3 4">NCTC11190</strain>
    </source>
</reference>
<dbReference type="Pfam" id="PF03321">
    <property type="entry name" value="GH3"/>
    <property type="match status" value="1"/>
</dbReference>
<organism evidence="3 4">
    <name type="scientific">Rikenella microfusus</name>
    <dbReference type="NCBI Taxonomy" id="28139"/>
    <lineage>
        <taxon>Bacteria</taxon>
        <taxon>Pseudomonadati</taxon>
        <taxon>Bacteroidota</taxon>
        <taxon>Bacteroidia</taxon>
        <taxon>Bacteroidales</taxon>
        <taxon>Rikenellaceae</taxon>
        <taxon>Rikenella</taxon>
    </lineage>
</organism>
<dbReference type="Proteomes" id="UP000255233">
    <property type="component" value="Unassembled WGS sequence"/>
</dbReference>
<dbReference type="RefSeq" id="WP_027290445.1">
    <property type="nucleotide sequence ID" value="NZ_UGVL01000001.1"/>
</dbReference>
<feature type="domain" description="GH3 middle" evidence="1">
    <location>
        <begin position="296"/>
        <end position="364"/>
    </location>
</feature>
<dbReference type="GO" id="GO:0005737">
    <property type="term" value="C:cytoplasm"/>
    <property type="evidence" value="ECO:0007669"/>
    <property type="project" value="TreeGrafter"/>
</dbReference>
<dbReference type="AlphaFoldDB" id="A0A379MQ21"/>
<dbReference type="Pfam" id="PF23572">
    <property type="entry name" value="GH3_C"/>
    <property type="match status" value="1"/>
</dbReference>
<dbReference type="InterPro" id="IPR004993">
    <property type="entry name" value="GH3"/>
</dbReference>
<feature type="domain" description="GH3 C-terminal" evidence="2">
    <location>
        <begin position="380"/>
        <end position="491"/>
    </location>
</feature>
<accession>A0A379MQ21</accession>
<dbReference type="OrthoDB" id="5678283at2"/>
<dbReference type="Pfam" id="PF23571">
    <property type="entry name" value="GH3_M"/>
    <property type="match status" value="1"/>
</dbReference>
<name>A0A379MQ21_9BACT</name>
<dbReference type="PANTHER" id="PTHR31901:SF9">
    <property type="entry name" value="GH3 DOMAIN-CONTAINING PROTEIN"/>
    <property type="match status" value="1"/>
</dbReference>
<dbReference type="PANTHER" id="PTHR31901">
    <property type="entry name" value="GH3 DOMAIN-CONTAINING PROTEIN"/>
    <property type="match status" value="1"/>
</dbReference>